<gene>
    <name evidence="1" type="ORF">OIT44_02815</name>
</gene>
<evidence type="ECO:0000313" key="2">
    <source>
        <dbReference type="Proteomes" id="UP001526225"/>
    </source>
</evidence>
<protein>
    <submittedName>
        <fullName evidence="1">Uncharacterized protein</fullName>
    </submittedName>
</protein>
<accession>A0ABT3E3L4</accession>
<organism evidence="1 2">
    <name type="scientific">Weissella ceti</name>
    <dbReference type="NCBI Taxonomy" id="759620"/>
    <lineage>
        <taxon>Bacteria</taxon>
        <taxon>Bacillati</taxon>
        <taxon>Bacillota</taxon>
        <taxon>Bacilli</taxon>
        <taxon>Lactobacillales</taxon>
        <taxon>Lactobacillaceae</taxon>
        <taxon>Weissella</taxon>
    </lineage>
</organism>
<proteinExistence type="predicted"/>
<reference evidence="1 2" key="1">
    <citation type="submission" date="2022-10" db="EMBL/GenBank/DDBJ databases">
        <title>Weissella fermenti sp. nov., isolated from fermented cabbage.</title>
        <authorList>
            <person name="Lee J.K."/>
            <person name="Baek J.H."/>
            <person name="Choi D.G."/>
            <person name="Kim J.M."/>
            <person name="Jeon C.O."/>
        </authorList>
    </citation>
    <scope>NUCLEOTIDE SEQUENCE [LARGE SCALE GENOMIC DNA]</scope>
    <source>
        <strain evidence="1 2">KACC 18534</strain>
    </source>
</reference>
<comment type="caution">
    <text evidence="1">The sequence shown here is derived from an EMBL/GenBank/DDBJ whole genome shotgun (WGS) entry which is preliminary data.</text>
</comment>
<dbReference type="Proteomes" id="UP001526225">
    <property type="component" value="Unassembled WGS sequence"/>
</dbReference>
<name>A0ABT3E3L4_9LACO</name>
<keyword evidence="2" id="KW-1185">Reference proteome</keyword>
<dbReference type="RefSeq" id="WP_213408354.1">
    <property type="nucleotide sequence ID" value="NZ_CP074441.1"/>
</dbReference>
<sequence>MLKELVIAIVRNYANFTINDVYATDVSMLMMLLDDKKKETEEEPVKRVDFTSMSMAELQQM</sequence>
<dbReference type="EMBL" id="JAOZFE010000002">
    <property type="protein sequence ID" value="MCW0953003.1"/>
    <property type="molecule type" value="Genomic_DNA"/>
</dbReference>
<evidence type="ECO:0000313" key="1">
    <source>
        <dbReference type="EMBL" id="MCW0953003.1"/>
    </source>
</evidence>